<dbReference type="Gene3D" id="3.30.920.10">
    <property type="entry name" value="Frataxin/CyaY"/>
    <property type="match status" value="1"/>
</dbReference>
<dbReference type="FunFam" id="3.30.920.10:FF:000002">
    <property type="entry name" value="Frataxin, mitochondrial"/>
    <property type="match status" value="1"/>
</dbReference>
<dbReference type="GO" id="GO:0008199">
    <property type="term" value="F:ferric iron binding"/>
    <property type="evidence" value="ECO:0007669"/>
    <property type="project" value="InterPro"/>
</dbReference>
<comment type="caution">
    <text evidence="18">The sequence shown here is derived from an EMBL/GenBank/DDBJ whole genome shotgun (WGS) entry which is preliminary data.</text>
</comment>
<dbReference type="GO" id="GO:0008198">
    <property type="term" value="F:ferrous iron binding"/>
    <property type="evidence" value="ECO:0007669"/>
    <property type="project" value="TreeGrafter"/>
</dbReference>
<dbReference type="EMBL" id="JAFDVH010000004">
    <property type="protein sequence ID" value="KAG7481223.1"/>
    <property type="molecule type" value="Genomic_DNA"/>
</dbReference>
<dbReference type="GO" id="GO:0006783">
    <property type="term" value="P:heme biosynthetic process"/>
    <property type="evidence" value="ECO:0007669"/>
    <property type="project" value="UniProtKB-KW"/>
</dbReference>
<evidence type="ECO:0000256" key="11">
    <source>
        <dbReference type="ARBA" id="ARBA00023065"/>
    </source>
</evidence>
<evidence type="ECO:0000256" key="16">
    <source>
        <dbReference type="ARBA" id="ARBA00047990"/>
    </source>
</evidence>
<comment type="function">
    <text evidence="14">Modulates the RNA-binding activity of ACO1. May be involved in the cytoplasmic iron-sulfur protein biogenesis. May contribute to oxidative stress resistance and overall cell survival.</text>
</comment>
<evidence type="ECO:0000256" key="8">
    <source>
        <dbReference type="ARBA" id="ARBA00022946"/>
    </source>
</evidence>
<dbReference type="SMART" id="SM01219">
    <property type="entry name" value="Frataxin_Cyay"/>
    <property type="match status" value="1"/>
</dbReference>
<comment type="subcellular location">
    <subcellularLocation>
        <location evidence="1">Mitochondrion</location>
    </subcellularLocation>
</comment>
<evidence type="ECO:0000256" key="15">
    <source>
        <dbReference type="ARBA" id="ARBA00046911"/>
    </source>
</evidence>
<keyword evidence="8" id="KW-0809">Transit peptide</keyword>
<dbReference type="InterPro" id="IPR020895">
    <property type="entry name" value="Frataxin_CS"/>
</dbReference>
<keyword evidence="12" id="KW-0496">Mitochondrion</keyword>
<keyword evidence="19" id="KW-1185">Reference proteome</keyword>
<dbReference type="PROSITE" id="PS01344">
    <property type="entry name" value="FRATAXIN_1"/>
    <property type="match status" value="1"/>
</dbReference>
<evidence type="ECO:0000256" key="7">
    <source>
        <dbReference type="ARBA" id="ARBA00022496"/>
    </source>
</evidence>
<dbReference type="CDD" id="cd00503">
    <property type="entry name" value="Frataxin"/>
    <property type="match status" value="1"/>
</dbReference>
<keyword evidence="11" id="KW-0406">Ion transport</keyword>
<comment type="catalytic activity">
    <reaction evidence="16">
        <text>4 Fe(2+) + O2 + 4 H(+) = 4 Fe(3+) + 2 H2O</text>
        <dbReference type="Rhea" id="RHEA:11148"/>
        <dbReference type="ChEBI" id="CHEBI:15377"/>
        <dbReference type="ChEBI" id="CHEBI:15378"/>
        <dbReference type="ChEBI" id="CHEBI:15379"/>
        <dbReference type="ChEBI" id="CHEBI:29033"/>
        <dbReference type="ChEBI" id="CHEBI:29034"/>
        <dbReference type="EC" id="1.16.3.1"/>
    </reaction>
</comment>
<dbReference type="Pfam" id="PF01491">
    <property type="entry name" value="Frataxin_Cyay"/>
    <property type="match status" value="1"/>
</dbReference>
<evidence type="ECO:0000256" key="1">
    <source>
        <dbReference type="ARBA" id="ARBA00004173"/>
    </source>
</evidence>
<evidence type="ECO:0000313" key="19">
    <source>
        <dbReference type="Proteomes" id="UP001046870"/>
    </source>
</evidence>
<evidence type="ECO:0000256" key="6">
    <source>
        <dbReference type="ARBA" id="ARBA00022448"/>
    </source>
</evidence>
<sequence>MNMSRLTSKRLCIYRFIRNLNTKHESRCINTSSRTTRFLSHENHCGPRHNLPAVSSRSGESTAQRLTSSLKLYDAGLQGKTHARSIHFSASTNAEHASQISEISEATYEKLADETLDALAEYFEDLMDESFTSTDYDVTFSNGVLTVKVGGDHGTYVINKQTPNRQIWLSSPTSGPERYDWTGERWVYTHDGVCLHELLSKEFSAIFHSNMDLSHLIHS</sequence>
<dbReference type="GO" id="GO:0006879">
    <property type="term" value="P:intracellular iron ion homeostasis"/>
    <property type="evidence" value="ECO:0007669"/>
    <property type="project" value="UniProtKB-KW"/>
</dbReference>
<feature type="region of interest" description="Disordered" evidence="17">
    <location>
        <begin position="40"/>
        <end position="60"/>
    </location>
</feature>
<dbReference type="GO" id="GO:0016226">
    <property type="term" value="P:iron-sulfur cluster assembly"/>
    <property type="evidence" value="ECO:0007669"/>
    <property type="project" value="InterPro"/>
</dbReference>
<organism evidence="18 19">
    <name type="scientific">Megalops atlanticus</name>
    <name type="common">Tarpon</name>
    <name type="synonym">Clupea gigantea</name>
    <dbReference type="NCBI Taxonomy" id="7932"/>
    <lineage>
        <taxon>Eukaryota</taxon>
        <taxon>Metazoa</taxon>
        <taxon>Chordata</taxon>
        <taxon>Craniata</taxon>
        <taxon>Vertebrata</taxon>
        <taxon>Euteleostomi</taxon>
        <taxon>Actinopterygii</taxon>
        <taxon>Neopterygii</taxon>
        <taxon>Teleostei</taxon>
        <taxon>Elopiformes</taxon>
        <taxon>Megalopidae</taxon>
        <taxon>Megalops</taxon>
    </lineage>
</organism>
<dbReference type="PRINTS" id="PR00904">
    <property type="entry name" value="FRATAXIN"/>
</dbReference>
<evidence type="ECO:0000256" key="4">
    <source>
        <dbReference type="ARBA" id="ARBA00014720"/>
    </source>
</evidence>
<dbReference type="EC" id="1.16.3.1" evidence="3"/>
<evidence type="ECO:0000256" key="5">
    <source>
        <dbReference type="ARBA" id="ARBA00022434"/>
    </source>
</evidence>
<keyword evidence="6" id="KW-0813">Transport</keyword>
<dbReference type="GO" id="GO:0005739">
    <property type="term" value="C:mitochondrion"/>
    <property type="evidence" value="ECO:0007669"/>
    <property type="project" value="UniProtKB-SubCell"/>
</dbReference>
<keyword evidence="13" id="KW-0350">Heme biosynthesis</keyword>
<dbReference type="GO" id="GO:0034986">
    <property type="term" value="F:iron chaperone activity"/>
    <property type="evidence" value="ECO:0007669"/>
    <property type="project" value="TreeGrafter"/>
</dbReference>
<proteinExistence type="inferred from homology"/>
<protein>
    <recommendedName>
        <fullName evidence="4">Frataxin, mitochondrial</fullName>
        <ecNumber evidence="3">1.16.3.1</ecNumber>
    </recommendedName>
</protein>
<dbReference type="OrthoDB" id="1897642at2759"/>
<evidence type="ECO:0000256" key="3">
    <source>
        <dbReference type="ARBA" id="ARBA00013107"/>
    </source>
</evidence>
<evidence type="ECO:0000256" key="17">
    <source>
        <dbReference type="SAM" id="MobiDB-lite"/>
    </source>
</evidence>
<dbReference type="PROSITE" id="PS50810">
    <property type="entry name" value="FRATAXIN_2"/>
    <property type="match status" value="1"/>
</dbReference>
<dbReference type="PANTHER" id="PTHR16821">
    <property type="entry name" value="FRATAXIN"/>
    <property type="match status" value="1"/>
</dbReference>
<keyword evidence="7" id="KW-0410">Iron transport</keyword>
<dbReference type="InterPro" id="IPR036524">
    <property type="entry name" value="Frataxin/CyaY_sf"/>
</dbReference>
<keyword evidence="5" id="KW-0409">Iron storage</keyword>
<dbReference type="GO" id="GO:0051537">
    <property type="term" value="F:2 iron, 2 sulfur cluster binding"/>
    <property type="evidence" value="ECO:0007669"/>
    <property type="project" value="TreeGrafter"/>
</dbReference>
<dbReference type="InterPro" id="IPR002908">
    <property type="entry name" value="Frataxin/CyaY"/>
</dbReference>
<evidence type="ECO:0000256" key="12">
    <source>
        <dbReference type="ARBA" id="ARBA00023128"/>
    </source>
</evidence>
<keyword evidence="9" id="KW-0560">Oxidoreductase</keyword>
<dbReference type="PANTHER" id="PTHR16821:SF2">
    <property type="entry name" value="FRATAXIN, MITOCHONDRIAL"/>
    <property type="match status" value="1"/>
</dbReference>
<keyword evidence="10" id="KW-0408">Iron</keyword>
<dbReference type="GO" id="GO:0004322">
    <property type="term" value="F:ferroxidase activity"/>
    <property type="evidence" value="ECO:0007669"/>
    <property type="project" value="UniProtKB-EC"/>
</dbReference>
<dbReference type="NCBIfam" id="TIGR03422">
    <property type="entry name" value="mito_frataxin"/>
    <property type="match status" value="1"/>
</dbReference>
<dbReference type="SUPFAM" id="SSF55387">
    <property type="entry name" value="Frataxin/Nqo15-like"/>
    <property type="match status" value="1"/>
</dbReference>
<reference evidence="18" key="1">
    <citation type="submission" date="2021-01" db="EMBL/GenBank/DDBJ databases">
        <authorList>
            <person name="Zahm M."/>
            <person name="Roques C."/>
            <person name="Cabau C."/>
            <person name="Klopp C."/>
            <person name="Donnadieu C."/>
            <person name="Jouanno E."/>
            <person name="Lampietro C."/>
            <person name="Louis A."/>
            <person name="Herpin A."/>
            <person name="Echchiki A."/>
            <person name="Berthelot C."/>
            <person name="Parey E."/>
            <person name="Roest-Crollius H."/>
            <person name="Braasch I."/>
            <person name="Postlethwait J."/>
            <person name="Bobe J."/>
            <person name="Montfort J."/>
            <person name="Bouchez O."/>
            <person name="Begum T."/>
            <person name="Mejri S."/>
            <person name="Adams A."/>
            <person name="Chen W.-J."/>
            <person name="Guiguen Y."/>
        </authorList>
    </citation>
    <scope>NUCLEOTIDE SEQUENCE</scope>
    <source>
        <strain evidence="18">YG-15Mar2019-1</strain>
        <tissue evidence="18">Brain</tissue>
    </source>
</reference>
<dbReference type="Proteomes" id="UP001046870">
    <property type="component" value="Chromosome 4"/>
</dbReference>
<evidence type="ECO:0000313" key="18">
    <source>
        <dbReference type="EMBL" id="KAG7481223.1"/>
    </source>
</evidence>
<dbReference type="AlphaFoldDB" id="A0A9D3QC08"/>
<dbReference type="InterPro" id="IPR017789">
    <property type="entry name" value="Frataxin"/>
</dbReference>
<name>A0A9D3QC08_MEGAT</name>
<accession>A0A9D3QC08</accession>
<evidence type="ECO:0000256" key="13">
    <source>
        <dbReference type="ARBA" id="ARBA00023133"/>
    </source>
</evidence>
<evidence type="ECO:0000256" key="9">
    <source>
        <dbReference type="ARBA" id="ARBA00023002"/>
    </source>
</evidence>
<dbReference type="GO" id="GO:0006826">
    <property type="term" value="P:iron ion transport"/>
    <property type="evidence" value="ECO:0007669"/>
    <property type="project" value="UniProtKB-KW"/>
</dbReference>
<evidence type="ECO:0000256" key="14">
    <source>
        <dbReference type="ARBA" id="ARBA00045532"/>
    </source>
</evidence>
<dbReference type="NCBIfam" id="TIGR03421">
    <property type="entry name" value="FeS_CyaY"/>
    <property type="match status" value="1"/>
</dbReference>
<gene>
    <name evidence="18" type="ORF">MATL_G00064320</name>
</gene>
<evidence type="ECO:0000256" key="10">
    <source>
        <dbReference type="ARBA" id="ARBA00023004"/>
    </source>
</evidence>
<comment type="subunit">
    <text evidence="15">Interacts with ACO1. Interacts with ISCU (cytoplasmic form).</text>
</comment>
<evidence type="ECO:0000256" key="2">
    <source>
        <dbReference type="ARBA" id="ARBA00008183"/>
    </source>
</evidence>
<comment type="similarity">
    <text evidence="2">Belongs to the frataxin family.</text>
</comment>